<accession>A0A840IHZ6</accession>
<dbReference type="RefSeq" id="WP_183344421.1">
    <property type="nucleotide sequence ID" value="NZ_JACHNU010000007.1"/>
</dbReference>
<evidence type="ECO:0000256" key="2">
    <source>
        <dbReference type="ARBA" id="ARBA00007663"/>
    </source>
</evidence>
<dbReference type="SUPFAM" id="SSF55821">
    <property type="entry name" value="YrdC/RibB"/>
    <property type="match status" value="1"/>
</dbReference>
<comment type="catalytic activity">
    <reaction evidence="11">
        <text>L-threonine + hydrogencarbonate + ATP = L-threonylcarbamoyladenylate + diphosphate + H2O</text>
        <dbReference type="Rhea" id="RHEA:36407"/>
        <dbReference type="ChEBI" id="CHEBI:15377"/>
        <dbReference type="ChEBI" id="CHEBI:17544"/>
        <dbReference type="ChEBI" id="CHEBI:30616"/>
        <dbReference type="ChEBI" id="CHEBI:33019"/>
        <dbReference type="ChEBI" id="CHEBI:57926"/>
        <dbReference type="ChEBI" id="CHEBI:73682"/>
        <dbReference type="EC" id="2.7.7.87"/>
    </reaction>
</comment>
<dbReference type="PANTHER" id="PTHR17490">
    <property type="entry name" value="SUA5"/>
    <property type="match status" value="1"/>
</dbReference>
<dbReference type="InterPro" id="IPR006070">
    <property type="entry name" value="Sua5-like_dom"/>
</dbReference>
<gene>
    <name evidence="14" type="ORF">BDZ31_004010</name>
</gene>
<evidence type="ECO:0000256" key="4">
    <source>
        <dbReference type="ARBA" id="ARBA00022490"/>
    </source>
</evidence>
<dbReference type="AlphaFoldDB" id="A0A840IHZ6"/>
<dbReference type="EMBL" id="JACHNU010000007">
    <property type="protein sequence ID" value="MBB4664399.1"/>
    <property type="molecule type" value="Genomic_DNA"/>
</dbReference>
<dbReference type="GO" id="GO:0008033">
    <property type="term" value="P:tRNA processing"/>
    <property type="evidence" value="ECO:0007669"/>
    <property type="project" value="UniProtKB-KW"/>
</dbReference>
<dbReference type="InterPro" id="IPR050156">
    <property type="entry name" value="TC-AMP_synthase_SUA5"/>
</dbReference>
<evidence type="ECO:0000313" key="14">
    <source>
        <dbReference type="EMBL" id="MBB4664399.1"/>
    </source>
</evidence>
<dbReference type="Proteomes" id="UP000585272">
    <property type="component" value="Unassembled WGS sequence"/>
</dbReference>
<dbReference type="GO" id="GO:0006450">
    <property type="term" value="P:regulation of translational fidelity"/>
    <property type="evidence" value="ECO:0007669"/>
    <property type="project" value="TreeGrafter"/>
</dbReference>
<evidence type="ECO:0000256" key="7">
    <source>
        <dbReference type="ARBA" id="ARBA00022695"/>
    </source>
</evidence>
<keyword evidence="6" id="KW-0819">tRNA processing</keyword>
<evidence type="ECO:0000256" key="3">
    <source>
        <dbReference type="ARBA" id="ARBA00012584"/>
    </source>
</evidence>
<evidence type="ECO:0000256" key="9">
    <source>
        <dbReference type="ARBA" id="ARBA00022840"/>
    </source>
</evidence>
<keyword evidence="15" id="KW-1185">Reference proteome</keyword>
<dbReference type="PROSITE" id="PS51163">
    <property type="entry name" value="YRDC"/>
    <property type="match status" value="1"/>
</dbReference>
<dbReference type="GO" id="GO:0000049">
    <property type="term" value="F:tRNA binding"/>
    <property type="evidence" value="ECO:0007669"/>
    <property type="project" value="TreeGrafter"/>
</dbReference>
<feature type="domain" description="YrdC-like" evidence="13">
    <location>
        <begin position="8"/>
        <end position="213"/>
    </location>
</feature>
<keyword evidence="9" id="KW-0067">ATP-binding</keyword>
<dbReference type="EC" id="2.7.7.87" evidence="3"/>
<evidence type="ECO:0000256" key="6">
    <source>
        <dbReference type="ARBA" id="ARBA00022694"/>
    </source>
</evidence>
<sequence length="223" mass="22202">MSGRALTAADADAFSACLAGGGVAVFPTDTVYGLAARAGDEAAVARIYALKGRAPDKPAATMWFDRDVALAALEAESPLGPRLRAACEALLPGGVTLLLPDIAASAGGVPRSPAGREPDPQSPAQAPARGVRVPRLEGPLAALAVVPHAVTQSSANLAGGPDPRTVAEIPAAIRAGADLVLDAGPLPGTPSTVVDLRRYEADGSWAIVRRGAVAEAAVAAALG</sequence>
<dbReference type="PANTHER" id="PTHR17490:SF16">
    <property type="entry name" value="THREONYLCARBAMOYL-AMP SYNTHASE"/>
    <property type="match status" value="1"/>
</dbReference>
<keyword evidence="4" id="KW-0963">Cytoplasm</keyword>
<comment type="similarity">
    <text evidence="2">Belongs to the SUA5 family.</text>
</comment>
<evidence type="ECO:0000256" key="11">
    <source>
        <dbReference type="ARBA" id="ARBA00048366"/>
    </source>
</evidence>
<feature type="region of interest" description="Disordered" evidence="12">
    <location>
        <begin position="108"/>
        <end position="130"/>
    </location>
</feature>
<comment type="subcellular location">
    <subcellularLocation>
        <location evidence="1">Cytoplasm</location>
    </subcellularLocation>
</comment>
<evidence type="ECO:0000259" key="13">
    <source>
        <dbReference type="PROSITE" id="PS51163"/>
    </source>
</evidence>
<dbReference type="GO" id="GO:0061710">
    <property type="term" value="F:L-threonylcarbamoyladenylate synthase"/>
    <property type="evidence" value="ECO:0007669"/>
    <property type="project" value="UniProtKB-EC"/>
</dbReference>
<dbReference type="Pfam" id="PF01300">
    <property type="entry name" value="Sua5_yciO_yrdC"/>
    <property type="match status" value="1"/>
</dbReference>
<dbReference type="GO" id="GO:0005737">
    <property type="term" value="C:cytoplasm"/>
    <property type="evidence" value="ECO:0007669"/>
    <property type="project" value="UniProtKB-SubCell"/>
</dbReference>
<evidence type="ECO:0000313" key="15">
    <source>
        <dbReference type="Proteomes" id="UP000585272"/>
    </source>
</evidence>
<dbReference type="Gene3D" id="3.90.870.10">
    <property type="entry name" value="DHBP synthase"/>
    <property type="match status" value="1"/>
</dbReference>
<evidence type="ECO:0000256" key="8">
    <source>
        <dbReference type="ARBA" id="ARBA00022741"/>
    </source>
</evidence>
<proteinExistence type="inferred from homology"/>
<evidence type="ECO:0000256" key="5">
    <source>
        <dbReference type="ARBA" id="ARBA00022679"/>
    </source>
</evidence>
<name>A0A840IHZ6_9ACTN</name>
<keyword evidence="5 14" id="KW-0808">Transferase</keyword>
<organism evidence="14 15">
    <name type="scientific">Conexibacter arvalis</name>
    <dbReference type="NCBI Taxonomy" id="912552"/>
    <lineage>
        <taxon>Bacteria</taxon>
        <taxon>Bacillati</taxon>
        <taxon>Actinomycetota</taxon>
        <taxon>Thermoleophilia</taxon>
        <taxon>Solirubrobacterales</taxon>
        <taxon>Conexibacteraceae</taxon>
        <taxon>Conexibacter</taxon>
    </lineage>
</organism>
<dbReference type="GO" id="GO:0003725">
    <property type="term" value="F:double-stranded RNA binding"/>
    <property type="evidence" value="ECO:0007669"/>
    <property type="project" value="InterPro"/>
</dbReference>
<evidence type="ECO:0000256" key="10">
    <source>
        <dbReference type="ARBA" id="ARBA00029774"/>
    </source>
</evidence>
<dbReference type="InterPro" id="IPR017945">
    <property type="entry name" value="DHBP_synth_RibB-like_a/b_dom"/>
</dbReference>
<evidence type="ECO:0000256" key="1">
    <source>
        <dbReference type="ARBA" id="ARBA00004496"/>
    </source>
</evidence>
<comment type="caution">
    <text evidence="14">The sequence shown here is derived from an EMBL/GenBank/DDBJ whole genome shotgun (WGS) entry which is preliminary data.</text>
</comment>
<reference evidence="14 15" key="1">
    <citation type="submission" date="2020-08" db="EMBL/GenBank/DDBJ databases">
        <title>Genomic Encyclopedia of Archaeal and Bacterial Type Strains, Phase II (KMG-II): from individual species to whole genera.</title>
        <authorList>
            <person name="Goeker M."/>
        </authorList>
    </citation>
    <scope>NUCLEOTIDE SEQUENCE [LARGE SCALE GENOMIC DNA]</scope>
    <source>
        <strain evidence="14 15">DSM 23288</strain>
    </source>
</reference>
<keyword evidence="8" id="KW-0547">Nucleotide-binding</keyword>
<protein>
    <recommendedName>
        <fullName evidence="10">L-threonylcarbamoyladenylate synthase</fullName>
        <ecNumber evidence="3">2.7.7.87</ecNumber>
    </recommendedName>
    <alternativeName>
        <fullName evidence="10">L-threonylcarbamoyladenylate synthase</fullName>
    </alternativeName>
</protein>
<evidence type="ECO:0000256" key="12">
    <source>
        <dbReference type="SAM" id="MobiDB-lite"/>
    </source>
</evidence>
<keyword evidence="7 14" id="KW-0548">Nucleotidyltransferase</keyword>
<dbReference type="GO" id="GO:0005524">
    <property type="term" value="F:ATP binding"/>
    <property type="evidence" value="ECO:0007669"/>
    <property type="project" value="UniProtKB-KW"/>
</dbReference>